<dbReference type="Pfam" id="PF00296">
    <property type="entry name" value="Bac_luciferase"/>
    <property type="match status" value="1"/>
</dbReference>
<keyword evidence="3 8" id="KW-0560">Oxidoreductase</keyword>
<evidence type="ECO:0000256" key="5">
    <source>
        <dbReference type="ARBA" id="ARBA00033748"/>
    </source>
</evidence>
<evidence type="ECO:0000256" key="2">
    <source>
        <dbReference type="ARBA" id="ARBA00022643"/>
    </source>
</evidence>
<dbReference type="GO" id="GO:0016705">
    <property type="term" value="F:oxidoreductase activity, acting on paired donors, with incorporation or reduction of molecular oxygen"/>
    <property type="evidence" value="ECO:0007669"/>
    <property type="project" value="InterPro"/>
</dbReference>
<dbReference type="SUPFAM" id="SSF51679">
    <property type="entry name" value="Bacterial luciferase-like"/>
    <property type="match status" value="1"/>
</dbReference>
<comment type="caution">
    <text evidence="8">The sequence shown here is derived from an EMBL/GenBank/DDBJ whole genome shotgun (WGS) entry which is preliminary data.</text>
</comment>
<gene>
    <name evidence="8" type="primary">moxC_1</name>
    <name evidence="8" type="ORF">RS82_02305</name>
</gene>
<dbReference type="PANTHER" id="PTHR30011">
    <property type="entry name" value="ALKANESULFONATE MONOOXYGENASE-RELATED"/>
    <property type="match status" value="1"/>
</dbReference>
<feature type="binding site" evidence="6">
    <location>
        <position position="220"/>
    </location>
    <ligand>
        <name>FMN</name>
        <dbReference type="ChEBI" id="CHEBI:58210"/>
    </ligand>
</feature>
<dbReference type="NCBIfam" id="TIGR03860">
    <property type="entry name" value="FMN_nitrolo"/>
    <property type="match status" value="1"/>
</dbReference>
<reference evidence="8 9" key="1">
    <citation type="submission" date="2015-02" db="EMBL/GenBank/DDBJ databases">
        <title>Draft genome sequences of ten Microbacterium spp. with emphasis on heavy metal contaminated environments.</title>
        <authorList>
            <person name="Corretto E."/>
        </authorList>
    </citation>
    <scope>NUCLEOTIDE SEQUENCE [LARGE SCALE GENOMIC DNA]</scope>
    <source>
        <strain evidence="8 9">DSM 8608</strain>
    </source>
</reference>
<dbReference type="EMBL" id="JYJA01000035">
    <property type="protein sequence ID" value="KJL42289.1"/>
    <property type="molecule type" value="Genomic_DNA"/>
</dbReference>
<dbReference type="OrthoDB" id="3265338at2"/>
<evidence type="ECO:0000256" key="1">
    <source>
        <dbReference type="ARBA" id="ARBA00022630"/>
    </source>
</evidence>
<evidence type="ECO:0000313" key="9">
    <source>
        <dbReference type="Proteomes" id="UP000034098"/>
    </source>
</evidence>
<evidence type="ECO:0000259" key="7">
    <source>
        <dbReference type="Pfam" id="PF00296"/>
    </source>
</evidence>
<dbReference type="Proteomes" id="UP000034098">
    <property type="component" value="Unassembled WGS sequence"/>
</dbReference>
<protein>
    <submittedName>
        <fullName evidence="8">Putative monooxygenase MoxC</fullName>
        <ecNumber evidence="8">1.14.-.-</ecNumber>
    </submittedName>
</protein>
<comment type="similarity">
    <text evidence="5">Belongs to the NtaA/SnaA/DszA monooxygenase family.</text>
</comment>
<keyword evidence="9" id="KW-1185">Reference proteome</keyword>
<dbReference type="RefSeq" id="WP_045299464.1">
    <property type="nucleotide sequence ID" value="NZ_JYJA01000035.1"/>
</dbReference>
<dbReference type="AlphaFoldDB" id="A0A0M2H6Z1"/>
<dbReference type="InterPro" id="IPR051260">
    <property type="entry name" value="Diverse_substr_monoxygenases"/>
</dbReference>
<name>A0A0M2H6Z1_MICTR</name>
<dbReference type="PIRSF" id="PIRSF000337">
    <property type="entry name" value="NTA_MOA"/>
    <property type="match status" value="1"/>
</dbReference>
<proteinExistence type="inferred from homology"/>
<feature type="binding site" evidence="6">
    <location>
        <position position="96"/>
    </location>
    <ligand>
        <name>FMN</name>
        <dbReference type="ChEBI" id="CHEBI:58210"/>
    </ligand>
</feature>
<dbReference type="Gene3D" id="3.20.20.30">
    <property type="entry name" value="Luciferase-like domain"/>
    <property type="match status" value="1"/>
</dbReference>
<evidence type="ECO:0000313" key="8">
    <source>
        <dbReference type="EMBL" id="KJL42289.1"/>
    </source>
</evidence>
<keyword evidence="4 8" id="KW-0503">Monooxygenase</keyword>
<dbReference type="InterPro" id="IPR036661">
    <property type="entry name" value="Luciferase-like_sf"/>
</dbReference>
<organism evidence="8 9">
    <name type="scientific">Microbacterium trichothecenolyticum</name>
    <name type="common">Aureobacterium trichothecenolyticum</name>
    <dbReference type="NCBI Taxonomy" id="69370"/>
    <lineage>
        <taxon>Bacteria</taxon>
        <taxon>Bacillati</taxon>
        <taxon>Actinomycetota</taxon>
        <taxon>Actinomycetes</taxon>
        <taxon>Micrococcales</taxon>
        <taxon>Microbacteriaceae</taxon>
        <taxon>Microbacterium</taxon>
    </lineage>
</organism>
<evidence type="ECO:0000256" key="4">
    <source>
        <dbReference type="ARBA" id="ARBA00023033"/>
    </source>
</evidence>
<dbReference type="InterPro" id="IPR011251">
    <property type="entry name" value="Luciferase-like_dom"/>
</dbReference>
<sequence length="444" mass="48009">MSSNTFVLGAVLGAMHGNHPGAWRMPSADTGAYTDTTSMVRAAQAAERGGLDYIFLPDRVFIWGDLESGPPIVTMEPTLTLAAIAPSTRRIGLVTTISTSFAAPYTIARQVRALDVMSHGRAGWQAIPSYEPEAFANYGLPVPAREEKYERFNESVQITQALWGSWGREAGTPDKTTGRFADTSHIRPANLQGRHVASRGPLQIPPSAQGQPVVFMPFASGLGVQAAARYANGIIAHAPTMEQSKSYREMMRSMTVEAGRDADEVKFLSFFALTVGATLEEAVRRRMVLEEAAGIEGRLAQLSAVLGVRLDPADRDKRLTTTQTLQLRPHPGVAQAAYAIELAQQGRTPLEILGHGVLDMAPSMVGTAEQIADTLQEWVQAGAADGFTVTIDDLHDGMDAFVDQVVPVLRRRGLRPDDYTGTTLRDHLGLPEQLGVDPRLAADR</sequence>
<accession>A0A0M2H6Z1</accession>
<dbReference type="InterPro" id="IPR016215">
    <property type="entry name" value="NTA_MOA"/>
</dbReference>
<feature type="domain" description="Luciferase-like" evidence="7">
    <location>
        <begin position="28"/>
        <end position="383"/>
    </location>
</feature>
<dbReference type="GO" id="GO:0004497">
    <property type="term" value="F:monooxygenase activity"/>
    <property type="evidence" value="ECO:0007669"/>
    <property type="project" value="UniProtKB-KW"/>
</dbReference>
<feature type="binding site" evidence="6">
    <location>
        <position position="149"/>
    </location>
    <ligand>
        <name>FMN</name>
        <dbReference type="ChEBI" id="CHEBI:58210"/>
    </ligand>
</feature>
<dbReference type="PANTHER" id="PTHR30011:SF16">
    <property type="entry name" value="C2H2 FINGER DOMAIN TRANSCRIPTION FACTOR (EUROFUNG)-RELATED"/>
    <property type="match status" value="1"/>
</dbReference>
<dbReference type="EC" id="1.14.-.-" evidence="8"/>
<evidence type="ECO:0000256" key="6">
    <source>
        <dbReference type="PIRSR" id="PIRSR000337-1"/>
    </source>
</evidence>
<feature type="binding site" evidence="6">
    <location>
        <position position="58"/>
    </location>
    <ligand>
        <name>FMN</name>
        <dbReference type="ChEBI" id="CHEBI:58210"/>
    </ligand>
</feature>
<keyword evidence="1 6" id="KW-0285">Flavoprotein</keyword>
<keyword evidence="2 6" id="KW-0288">FMN</keyword>
<evidence type="ECO:0000256" key="3">
    <source>
        <dbReference type="ARBA" id="ARBA00023002"/>
    </source>
</evidence>
<dbReference type="PATRIC" id="fig|69370.6.peg.2344"/>